<dbReference type="Pfam" id="PF01581">
    <property type="entry name" value="FARP"/>
    <property type="match status" value="4"/>
</dbReference>
<evidence type="ECO:0000256" key="6">
    <source>
        <dbReference type="ARBA" id="ARBA00023320"/>
    </source>
</evidence>
<dbReference type="GO" id="GO:0005576">
    <property type="term" value="C:extracellular region"/>
    <property type="evidence" value="ECO:0007669"/>
    <property type="project" value="UniProtKB-SubCell"/>
</dbReference>
<keyword evidence="5" id="KW-0027">Amidation</keyword>
<gene>
    <name evidence="8" type="ORF">GCK32_000231</name>
</gene>
<evidence type="ECO:0000256" key="4">
    <source>
        <dbReference type="ARBA" id="ARBA00022685"/>
    </source>
</evidence>
<sequence>MLLALVVATFAASSASLICDYTVLPGQSRELGFRECGLQAESNIGMLDPVVREILQQPDTMLNEQDEPMIQKRKNEFIRFGKRDSREVKRKNEFIRFGKRKNEFIRFGRSDATMIEPHVAKRKNEFIRFG</sequence>
<protein>
    <submittedName>
        <fullName evidence="8">FMRFamide neuropeptides 14</fullName>
    </submittedName>
</protein>
<dbReference type="AlphaFoldDB" id="A0AAN8IF13"/>
<keyword evidence="3" id="KW-0964">Secreted</keyword>
<evidence type="ECO:0000256" key="1">
    <source>
        <dbReference type="ARBA" id="ARBA00004613"/>
    </source>
</evidence>
<reference evidence="8 9" key="1">
    <citation type="submission" date="2019-10" db="EMBL/GenBank/DDBJ databases">
        <title>Assembly and Annotation for the nematode Trichostrongylus colubriformis.</title>
        <authorList>
            <person name="Martin J."/>
        </authorList>
    </citation>
    <scope>NUCLEOTIDE SEQUENCE [LARGE SCALE GENOMIC DNA]</scope>
    <source>
        <strain evidence="8">G859</strain>
        <tissue evidence="8">Whole worm</tissue>
    </source>
</reference>
<accession>A0AAN8IF13</accession>
<keyword evidence="9" id="KW-1185">Reference proteome</keyword>
<evidence type="ECO:0000313" key="8">
    <source>
        <dbReference type="EMBL" id="KAK5967218.1"/>
    </source>
</evidence>
<dbReference type="InterPro" id="IPR051041">
    <property type="entry name" value="FMRFamide-related_np"/>
</dbReference>
<evidence type="ECO:0000313" key="9">
    <source>
        <dbReference type="Proteomes" id="UP001331761"/>
    </source>
</evidence>
<dbReference type="InterPro" id="IPR002544">
    <property type="entry name" value="FMRFamid-related_peptide-like"/>
</dbReference>
<keyword evidence="4" id="KW-0165">Cleavage on pair of basic residues</keyword>
<dbReference type="PANTHER" id="PTHR20986:SF24">
    <property type="entry name" value="FMRFAMIDE-LIKE NEUROPEPTIDES 1"/>
    <property type="match status" value="1"/>
</dbReference>
<comment type="caution">
    <text evidence="8">The sequence shown here is derived from an EMBL/GenBank/DDBJ whole genome shotgun (WGS) entry which is preliminary data.</text>
</comment>
<organism evidence="8 9">
    <name type="scientific">Trichostrongylus colubriformis</name>
    <name type="common">Black scour worm</name>
    <dbReference type="NCBI Taxonomy" id="6319"/>
    <lineage>
        <taxon>Eukaryota</taxon>
        <taxon>Metazoa</taxon>
        <taxon>Ecdysozoa</taxon>
        <taxon>Nematoda</taxon>
        <taxon>Chromadorea</taxon>
        <taxon>Rhabditida</taxon>
        <taxon>Rhabditina</taxon>
        <taxon>Rhabditomorpha</taxon>
        <taxon>Strongyloidea</taxon>
        <taxon>Trichostrongylidae</taxon>
        <taxon>Trichostrongylus</taxon>
    </lineage>
</organism>
<evidence type="ECO:0000256" key="7">
    <source>
        <dbReference type="SAM" id="SignalP"/>
    </source>
</evidence>
<dbReference type="PANTHER" id="PTHR20986">
    <property type="entry name" value="FMRFAMIDE-RELATED PEPTIDES"/>
    <property type="match status" value="1"/>
</dbReference>
<dbReference type="GO" id="GO:0007218">
    <property type="term" value="P:neuropeptide signaling pathway"/>
    <property type="evidence" value="ECO:0007669"/>
    <property type="project" value="UniProtKB-KW"/>
</dbReference>
<keyword evidence="7" id="KW-0732">Signal</keyword>
<evidence type="ECO:0000256" key="2">
    <source>
        <dbReference type="ARBA" id="ARBA00006356"/>
    </source>
</evidence>
<dbReference type="EMBL" id="WIXE01022738">
    <property type="protein sequence ID" value="KAK5967218.1"/>
    <property type="molecule type" value="Genomic_DNA"/>
</dbReference>
<name>A0AAN8IF13_TRICO</name>
<evidence type="ECO:0000256" key="3">
    <source>
        <dbReference type="ARBA" id="ARBA00022525"/>
    </source>
</evidence>
<evidence type="ECO:0000256" key="5">
    <source>
        <dbReference type="ARBA" id="ARBA00022815"/>
    </source>
</evidence>
<feature type="signal peptide" evidence="7">
    <location>
        <begin position="1"/>
        <end position="15"/>
    </location>
</feature>
<keyword evidence="6 8" id="KW-0527">Neuropeptide</keyword>
<dbReference type="Proteomes" id="UP001331761">
    <property type="component" value="Unassembled WGS sequence"/>
</dbReference>
<feature type="chain" id="PRO_5042812954" evidence="7">
    <location>
        <begin position="16"/>
        <end position="130"/>
    </location>
</feature>
<proteinExistence type="inferred from homology"/>
<comment type="similarity">
    <text evidence="2">Belongs to the FARP (FMRFamide related peptide) family.</text>
</comment>
<comment type="subcellular location">
    <subcellularLocation>
        <location evidence="1">Secreted</location>
    </subcellularLocation>
</comment>